<gene>
    <name evidence="2" type="ORF">KQI42_11810</name>
</gene>
<feature type="domain" description="N-acetyltransferase" evidence="1">
    <location>
        <begin position="1"/>
        <end position="68"/>
    </location>
</feature>
<accession>A0ABS6E7F1</accession>
<dbReference type="InterPro" id="IPR000182">
    <property type="entry name" value="GNAT_dom"/>
</dbReference>
<organism evidence="2 3">
    <name type="scientific">Tissierella simiarum</name>
    <dbReference type="NCBI Taxonomy" id="2841534"/>
    <lineage>
        <taxon>Bacteria</taxon>
        <taxon>Bacillati</taxon>
        <taxon>Bacillota</taxon>
        <taxon>Tissierellia</taxon>
        <taxon>Tissierellales</taxon>
        <taxon>Tissierellaceae</taxon>
        <taxon>Tissierella</taxon>
    </lineage>
</organism>
<dbReference type="Proteomes" id="UP000749471">
    <property type="component" value="Unassembled WGS sequence"/>
</dbReference>
<protein>
    <submittedName>
        <fullName evidence="2">GNAT family N-acetyltransferase</fullName>
    </submittedName>
</protein>
<evidence type="ECO:0000313" key="2">
    <source>
        <dbReference type="EMBL" id="MBU5438702.1"/>
    </source>
</evidence>
<evidence type="ECO:0000259" key="1">
    <source>
        <dbReference type="PROSITE" id="PS51186"/>
    </source>
</evidence>
<name>A0ABS6E7F1_9FIRM</name>
<dbReference type="CDD" id="cd04301">
    <property type="entry name" value="NAT_SF"/>
    <property type="match status" value="1"/>
</dbReference>
<proteinExistence type="predicted"/>
<dbReference type="PROSITE" id="PS51186">
    <property type="entry name" value="GNAT"/>
    <property type="match status" value="1"/>
</dbReference>
<evidence type="ECO:0000313" key="3">
    <source>
        <dbReference type="Proteomes" id="UP000749471"/>
    </source>
</evidence>
<sequence length="68" mass="7809">MIGGTVGSKDNECLTIDFLWIDDLYRGKGYGSSLLRYIEKVGRYNGCKVAFLNTFSFQEPDFYPKKEL</sequence>
<keyword evidence="3" id="KW-1185">Reference proteome</keyword>
<comment type="caution">
    <text evidence="2">The sequence shown here is derived from an EMBL/GenBank/DDBJ whole genome shotgun (WGS) entry which is preliminary data.</text>
</comment>
<reference evidence="2 3" key="1">
    <citation type="submission" date="2021-06" db="EMBL/GenBank/DDBJ databases">
        <authorList>
            <person name="Sun Q."/>
            <person name="Li D."/>
        </authorList>
    </citation>
    <scope>NUCLEOTIDE SEQUENCE [LARGE SCALE GENOMIC DNA]</scope>
    <source>
        <strain evidence="2 3">MSJ-40</strain>
    </source>
</reference>
<dbReference type="Pfam" id="PF00583">
    <property type="entry name" value="Acetyltransf_1"/>
    <property type="match status" value="1"/>
</dbReference>
<dbReference type="EMBL" id="JAHLPM010000009">
    <property type="protein sequence ID" value="MBU5438702.1"/>
    <property type="molecule type" value="Genomic_DNA"/>
</dbReference>
<dbReference type="RefSeq" id="WP_216520101.1">
    <property type="nucleotide sequence ID" value="NZ_JAHLPM010000009.1"/>
</dbReference>